<reference evidence="1" key="1">
    <citation type="submission" date="2019-10" db="EMBL/GenBank/DDBJ databases">
        <authorList>
            <person name="Soares A.E.R."/>
            <person name="Aleixo A."/>
            <person name="Schneider P."/>
            <person name="Miyaki C.Y."/>
            <person name="Schneider M.P."/>
            <person name="Mello C."/>
            <person name="Vasconcelos A.T.R."/>
        </authorList>
    </citation>
    <scope>NUCLEOTIDE SEQUENCE</scope>
    <source>
        <tissue evidence="1">Muscle</tissue>
    </source>
</reference>
<accession>A0ABQ9CU12</accession>
<dbReference type="Proteomes" id="UP001145742">
    <property type="component" value="Unassembled WGS sequence"/>
</dbReference>
<name>A0ABQ9CU12_9PASS</name>
<organism evidence="1 2">
    <name type="scientific">Willisornis vidua</name>
    <name type="common">Xingu scale-backed antbird</name>
    <dbReference type="NCBI Taxonomy" id="1566151"/>
    <lineage>
        <taxon>Eukaryota</taxon>
        <taxon>Metazoa</taxon>
        <taxon>Chordata</taxon>
        <taxon>Craniata</taxon>
        <taxon>Vertebrata</taxon>
        <taxon>Euteleostomi</taxon>
        <taxon>Archelosauria</taxon>
        <taxon>Archosauria</taxon>
        <taxon>Dinosauria</taxon>
        <taxon>Saurischia</taxon>
        <taxon>Theropoda</taxon>
        <taxon>Coelurosauria</taxon>
        <taxon>Aves</taxon>
        <taxon>Neognathae</taxon>
        <taxon>Neoaves</taxon>
        <taxon>Telluraves</taxon>
        <taxon>Australaves</taxon>
        <taxon>Passeriformes</taxon>
        <taxon>Thamnophilidae</taxon>
        <taxon>Willisornis</taxon>
    </lineage>
</organism>
<gene>
    <name evidence="1" type="ORF">WISP_116268</name>
</gene>
<evidence type="ECO:0000313" key="2">
    <source>
        <dbReference type="Proteomes" id="UP001145742"/>
    </source>
</evidence>
<protein>
    <submittedName>
        <fullName evidence="1">Uncharacterized protein</fullName>
    </submittedName>
</protein>
<dbReference type="EMBL" id="WHWB01034489">
    <property type="protein sequence ID" value="KAJ7409163.1"/>
    <property type="molecule type" value="Genomic_DNA"/>
</dbReference>
<evidence type="ECO:0000313" key="1">
    <source>
        <dbReference type="EMBL" id="KAJ7409163.1"/>
    </source>
</evidence>
<sequence>MRNKSPKQPHMQLNDICYYTLENAINMQFCMELRKDIEVLERVQRRATELLKVLEHKSDEEELRELGLFSLEKRRLSGDLIGLYNYLKGGCSKWSYFSLHVLVLFVSLTRNRYTGLLAASKTIYISSRMMSLNYYSQHGRSPVGTLPD</sequence>
<keyword evidence="2" id="KW-1185">Reference proteome</keyword>
<proteinExistence type="predicted"/>
<comment type="caution">
    <text evidence="1">The sequence shown here is derived from an EMBL/GenBank/DDBJ whole genome shotgun (WGS) entry which is preliminary data.</text>
</comment>